<dbReference type="Proteomes" id="UP000033636">
    <property type="component" value="Unassembled WGS sequence"/>
</dbReference>
<reference evidence="1" key="1">
    <citation type="submission" date="2024-07" db="EMBL/GenBank/DDBJ databases">
        <title>Metagenome and Metagenome-Assembled Genomes of Archaea from a hot spring from the geothermal field of Los Azufres, Mexico.</title>
        <authorList>
            <person name="Marin-Paredes R."/>
            <person name="Martinez-Romero E."/>
            <person name="Servin-Garciduenas L.E."/>
        </authorList>
    </citation>
    <scope>NUCLEOTIDE SEQUENCE</scope>
</reference>
<name>A0ACC6UZD5_9CREN</name>
<evidence type="ECO:0000313" key="1">
    <source>
        <dbReference type="EMBL" id="MFB6490187.1"/>
    </source>
</evidence>
<comment type="caution">
    <text evidence="1">The sequence shown here is derived from an EMBL/GenBank/DDBJ whole genome shotgun (WGS) entry which is preliminary data.</text>
</comment>
<accession>A0ACC6UZD5</accession>
<evidence type="ECO:0000313" key="2">
    <source>
        <dbReference type="Proteomes" id="UP000033636"/>
    </source>
</evidence>
<proteinExistence type="predicted"/>
<gene>
    <name evidence="1" type="ORF">TU35_002885</name>
</gene>
<organism evidence="1 2">
    <name type="scientific">Thermoproteus sp. AZ2</name>
    <dbReference type="NCBI Taxonomy" id="1609232"/>
    <lineage>
        <taxon>Archaea</taxon>
        <taxon>Thermoproteota</taxon>
        <taxon>Thermoprotei</taxon>
        <taxon>Thermoproteales</taxon>
        <taxon>Thermoproteaceae</taxon>
        <taxon>Thermoproteus</taxon>
    </lineage>
</organism>
<dbReference type="EMBL" id="JZWT02000005">
    <property type="protein sequence ID" value="MFB6490187.1"/>
    <property type="molecule type" value="Genomic_DNA"/>
</dbReference>
<protein>
    <submittedName>
        <fullName evidence="1">Uncharacterized protein</fullName>
    </submittedName>
</protein>
<sequence length="500" mass="54096">MRHVRLLGLATTLISLVASLIYNIAITRKLSIDDLGLLTLLNAATAFSLLPNAVLSFVFPRIAARDSGLSMRASAEVSALFFSASAAMTAGYLAITWGEMGPRAPLVLAAALASELVTYTYSVAGSVLIVKDRGRFVFSNLAQAAAKLIAVPALWLLKWSIEAVLWSSVAITAAPAAYSLVYAMRYAAPGAFKRYLRDVVNAAWVPLLGYAINSFRSLDASIIGLFGALGQLGVWFTLFILSKPYGFSSVLMNITYGELLERGKSRVYEDLLVVLSVSTTISLSYIFFEPLFVNFLRPRDPQLISALLVPIALWSATNILGTLNQFISNVMQGVDKRDIEAEEIRARSYLGSLVLYAHLAELLFTVIYLASIAPLIYLFEKAGVELYAVQGVIVASLLGNIAAFLFRFTRAGGRLGGLIRLRWLTRDYLAPTAAASILLYVVSRVAELPLVPSAYVSLAEIALAVVATAAIYAAASYAISPNFRALSRLVARRLAILINI</sequence>